<comment type="caution">
    <text evidence="5">The sequence shown here is derived from an EMBL/GenBank/DDBJ whole genome shotgun (WGS) entry which is preliminary data.</text>
</comment>
<name>A0AA38CRJ3_TAXCH</name>
<evidence type="ECO:0000256" key="2">
    <source>
        <dbReference type="ARBA" id="ARBA00023015"/>
    </source>
</evidence>
<keyword evidence="3" id="KW-0804">Transcription</keyword>
<feature type="non-terminal residue" evidence="5">
    <location>
        <position position="1"/>
    </location>
</feature>
<dbReference type="EMBL" id="JAHRHJ020000009">
    <property type="protein sequence ID" value="KAH9302662.1"/>
    <property type="molecule type" value="Genomic_DNA"/>
</dbReference>
<dbReference type="Gene3D" id="1.10.10.1290">
    <property type="entry name" value="Transcriptional regulator DELLA, N-terminal domain"/>
    <property type="match status" value="1"/>
</dbReference>
<reference evidence="5 6" key="1">
    <citation type="journal article" date="2021" name="Nat. Plants">
        <title>The Taxus genome provides insights into paclitaxel biosynthesis.</title>
        <authorList>
            <person name="Xiong X."/>
            <person name="Gou J."/>
            <person name="Liao Q."/>
            <person name="Li Y."/>
            <person name="Zhou Q."/>
            <person name="Bi G."/>
            <person name="Li C."/>
            <person name="Du R."/>
            <person name="Wang X."/>
            <person name="Sun T."/>
            <person name="Guo L."/>
            <person name="Liang H."/>
            <person name="Lu P."/>
            <person name="Wu Y."/>
            <person name="Zhang Z."/>
            <person name="Ro D.K."/>
            <person name="Shang Y."/>
            <person name="Huang S."/>
            <person name="Yan J."/>
        </authorList>
    </citation>
    <scope>NUCLEOTIDE SEQUENCE [LARGE SCALE GENOMIC DNA]</scope>
    <source>
        <strain evidence="5">Ta-2019</strain>
    </source>
</reference>
<dbReference type="OMA" id="HNGAVFF"/>
<dbReference type="SMART" id="SM01129">
    <property type="entry name" value="DELLA"/>
    <property type="match status" value="1"/>
</dbReference>
<dbReference type="Pfam" id="PF12041">
    <property type="entry name" value="DELLA"/>
    <property type="match status" value="1"/>
</dbReference>
<organism evidence="5 6">
    <name type="scientific">Taxus chinensis</name>
    <name type="common">Chinese yew</name>
    <name type="synonym">Taxus wallichiana var. chinensis</name>
    <dbReference type="NCBI Taxonomy" id="29808"/>
    <lineage>
        <taxon>Eukaryota</taxon>
        <taxon>Viridiplantae</taxon>
        <taxon>Streptophyta</taxon>
        <taxon>Embryophyta</taxon>
        <taxon>Tracheophyta</taxon>
        <taxon>Spermatophyta</taxon>
        <taxon>Pinopsida</taxon>
        <taxon>Pinidae</taxon>
        <taxon>Conifers II</taxon>
        <taxon>Cupressales</taxon>
        <taxon>Taxaceae</taxon>
        <taxon>Taxus</taxon>
    </lineage>
</organism>
<feature type="domain" description="Transcriptional factor DELLA N-terminal" evidence="4">
    <location>
        <begin position="19"/>
        <end position="82"/>
    </location>
</feature>
<protein>
    <recommendedName>
        <fullName evidence="4">Transcriptional factor DELLA N-terminal domain-containing protein</fullName>
    </recommendedName>
</protein>
<dbReference type="PROSITE" id="PS50985">
    <property type="entry name" value="GRAS"/>
    <property type="match status" value="1"/>
</dbReference>
<evidence type="ECO:0000259" key="4">
    <source>
        <dbReference type="Pfam" id="PF12041"/>
    </source>
</evidence>
<evidence type="ECO:0000256" key="1">
    <source>
        <dbReference type="ARBA" id="ARBA00010273"/>
    </source>
</evidence>
<comment type="similarity">
    <text evidence="1">Belongs to the GRAS family. DELLA subfamily.</text>
</comment>
<dbReference type="InterPro" id="IPR005202">
    <property type="entry name" value="TF_GRAS"/>
</dbReference>
<keyword evidence="6" id="KW-1185">Reference proteome</keyword>
<sequence>MEEQEPERSAYGGEKSVVDECLAGAGYNVRPSDLRQVAHKLERLEMALDGEDVTRLSTDAVHYNPSDLGGWIDSMLHELSTPTAVGTHGLLAENGGAQDEIEDPGFEYLPEAAGFLNEEDHNVDGLFGLLGGSTDDDDDDDDEALMEVPLICNIREQQQGQEQVEKEDRPYDLRLPDLLKVPELHEPYLRLKQAQSSSCSSASTDENFKLGQCSASSVQGIEPQQPDQTDDMINDIDSYIHDIDPDASDTAQPLFNPQQVEGSSPAVEECAPGVRLVHTLMACAEAVQRNNVGAAQEMLKQIKLLSSSTGGAMEKIAQYFSEALLRRIYGFSIRDAMYLKNDSLSELLHIYFYENCPYLKFAHFTANQAILEAFQGHKRVHVIDFSLKQGIQWPALIQALALRPGGPPALRLTGIGPPHPEGNDVLHEVGLKLAQLADSVNVEFDFRGYVAASLSDIKPWMLDVRPGETLAVNSIFQLHRLVFTPDRIPPPVASVLDAIRTLNPKIITIVEQEASHNSPVFLERFTKALHYYSTMFDSLETRRLSTQSYPQVMSEMYLAREICNIVACEGHERVERHETLMQWRMRMHTAGFRPLHLGSNAFKQA</sequence>
<evidence type="ECO:0000256" key="3">
    <source>
        <dbReference type="ARBA" id="ARBA00023163"/>
    </source>
</evidence>
<proteinExistence type="inferred from homology"/>
<dbReference type="InterPro" id="IPR021914">
    <property type="entry name" value="TF_DELLA_N"/>
</dbReference>
<evidence type="ECO:0000313" key="6">
    <source>
        <dbReference type="Proteomes" id="UP000824469"/>
    </source>
</evidence>
<dbReference type="Proteomes" id="UP000824469">
    <property type="component" value="Unassembled WGS sequence"/>
</dbReference>
<dbReference type="InterPro" id="IPR038088">
    <property type="entry name" value="DELLA_N_sf"/>
</dbReference>
<gene>
    <name evidence="5" type="ORF">KI387_014245</name>
</gene>
<dbReference type="PANTHER" id="PTHR31636">
    <property type="entry name" value="OSJNBA0084A10.13 PROTEIN-RELATED"/>
    <property type="match status" value="1"/>
</dbReference>
<keyword evidence="2" id="KW-0805">Transcription regulation</keyword>
<dbReference type="Pfam" id="PF03514">
    <property type="entry name" value="GRAS"/>
    <property type="match status" value="1"/>
</dbReference>
<evidence type="ECO:0000313" key="5">
    <source>
        <dbReference type="EMBL" id="KAH9302662.1"/>
    </source>
</evidence>
<dbReference type="AlphaFoldDB" id="A0AA38CRJ3"/>
<accession>A0AA38CRJ3</accession>